<dbReference type="RefSeq" id="WP_090461910.1">
    <property type="nucleotide sequence ID" value="NZ_FNRV01000001.1"/>
</dbReference>
<sequence>MSRNLISNGNFETGNFAHWSVTENDGSAKVVMYKGSYKAEIRLGKHEAVMLDTGRFLAGPGAFHFSLQASMPKPQDEKEQTLIYCTLFGWGPSQATPIYILPVPFWLSQPEKHFEYQHSMKPGVNEVQLIIGLLPPPAPHAVGPIYIDNVKYNGDLPS</sequence>
<accession>A0ABY0XLY8</accession>
<evidence type="ECO:0000313" key="2">
    <source>
        <dbReference type="Proteomes" id="UP000199665"/>
    </source>
</evidence>
<dbReference type="Proteomes" id="UP000199665">
    <property type="component" value="Unassembled WGS sequence"/>
</dbReference>
<keyword evidence="2" id="KW-1185">Reference proteome</keyword>
<comment type="caution">
    <text evidence="1">The sequence shown here is derived from an EMBL/GenBank/DDBJ whole genome shotgun (WGS) entry which is preliminary data.</text>
</comment>
<reference evidence="1 2" key="1">
    <citation type="submission" date="2016-10" db="EMBL/GenBank/DDBJ databases">
        <authorList>
            <person name="Varghese N."/>
            <person name="Submissions S."/>
        </authorList>
    </citation>
    <scope>NUCLEOTIDE SEQUENCE [LARGE SCALE GENOMIC DNA]</scope>
    <source>
        <strain evidence="1 2">DSM 18327</strain>
    </source>
</reference>
<proteinExistence type="predicted"/>
<evidence type="ECO:0008006" key="3">
    <source>
        <dbReference type="Google" id="ProtNLM"/>
    </source>
</evidence>
<dbReference type="EMBL" id="FNRV01000001">
    <property type="protein sequence ID" value="SEB64527.1"/>
    <property type="molecule type" value="Genomic_DNA"/>
</dbReference>
<organism evidence="1 2">
    <name type="scientific">Pseudomonas mohnii</name>
    <dbReference type="NCBI Taxonomy" id="395600"/>
    <lineage>
        <taxon>Bacteria</taxon>
        <taxon>Pseudomonadati</taxon>
        <taxon>Pseudomonadota</taxon>
        <taxon>Gammaproteobacteria</taxon>
        <taxon>Pseudomonadales</taxon>
        <taxon>Pseudomonadaceae</taxon>
        <taxon>Pseudomonas</taxon>
    </lineage>
</organism>
<name>A0ABY0XLY8_9PSED</name>
<gene>
    <name evidence="1" type="ORF">SAMN05216205_0221</name>
</gene>
<protein>
    <recommendedName>
        <fullName evidence="3">Arrestin-like N-terminal domain-containing protein</fullName>
    </recommendedName>
</protein>
<dbReference type="Gene3D" id="2.60.120.260">
    <property type="entry name" value="Galactose-binding domain-like"/>
    <property type="match status" value="1"/>
</dbReference>
<evidence type="ECO:0000313" key="1">
    <source>
        <dbReference type="EMBL" id="SEB64527.1"/>
    </source>
</evidence>